<accession>A0A0C3F8X5</accession>
<dbReference type="STRING" id="765440.A0A0C3F8X5"/>
<keyword evidence="4" id="KW-1185">Reference proteome</keyword>
<evidence type="ECO:0000313" key="4">
    <source>
        <dbReference type="Proteomes" id="UP000054166"/>
    </source>
</evidence>
<reference evidence="4" key="2">
    <citation type="submission" date="2015-01" db="EMBL/GenBank/DDBJ databases">
        <title>Evolutionary Origins and Diversification of the Mycorrhizal Mutualists.</title>
        <authorList>
            <consortium name="DOE Joint Genome Institute"/>
            <consortium name="Mycorrhizal Genomics Consortium"/>
            <person name="Kohler A."/>
            <person name="Kuo A."/>
            <person name="Nagy L.G."/>
            <person name="Floudas D."/>
            <person name="Copeland A."/>
            <person name="Barry K.W."/>
            <person name="Cichocki N."/>
            <person name="Veneault-Fourrey C."/>
            <person name="LaButti K."/>
            <person name="Lindquist E.A."/>
            <person name="Lipzen A."/>
            <person name="Lundell T."/>
            <person name="Morin E."/>
            <person name="Murat C."/>
            <person name="Riley R."/>
            <person name="Ohm R."/>
            <person name="Sun H."/>
            <person name="Tunlid A."/>
            <person name="Henrissat B."/>
            <person name="Grigoriev I.V."/>
            <person name="Hibbett D.S."/>
            <person name="Martin F."/>
        </authorList>
    </citation>
    <scope>NUCLEOTIDE SEQUENCE [LARGE SCALE GENOMIC DNA]</scope>
    <source>
        <strain evidence="4">F 1598</strain>
    </source>
</reference>
<proteinExistence type="predicted"/>
<dbReference type="CDD" id="cd03507">
    <property type="entry name" value="Delta12-FADS-like"/>
    <property type="match status" value="1"/>
</dbReference>
<keyword evidence="1" id="KW-0812">Transmembrane</keyword>
<feature type="domain" description="Fatty acid desaturase" evidence="2">
    <location>
        <begin position="95"/>
        <end position="367"/>
    </location>
</feature>
<dbReference type="Pfam" id="PF00487">
    <property type="entry name" value="FA_desaturase"/>
    <property type="match status" value="1"/>
</dbReference>
<evidence type="ECO:0000256" key="1">
    <source>
        <dbReference type="SAM" id="Phobius"/>
    </source>
</evidence>
<organism evidence="3 4">
    <name type="scientific">Piloderma croceum (strain F 1598)</name>
    <dbReference type="NCBI Taxonomy" id="765440"/>
    <lineage>
        <taxon>Eukaryota</taxon>
        <taxon>Fungi</taxon>
        <taxon>Dikarya</taxon>
        <taxon>Basidiomycota</taxon>
        <taxon>Agaricomycotina</taxon>
        <taxon>Agaricomycetes</taxon>
        <taxon>Agaricomycetidae</taxon>
        <taxon>Atheliales</taxon>
        <taxon>Atheliaceae</taxon>
        <taxon>Piloderma</taxon>
    </lineage>
</organism>
<dbReference type="HOGENOM" id="CLU_033094_0_0_1"/>
<dbReference type="PANTHER" id="PTHR32100">
    <property type="entry name" value="OMEGA-6 FATTY ACID DESATURASE, CHLOROPLASTIC"/>
    <property type="match status" value="1"/>
</dbReference>
<keyword evidence="1" id="KW-0472">Membrane</keyword>
<protein>
    <recommendedName>
        <fullName evidence="2">Fatty acid desaturase domain-containing protein</fullName>
    </recommendedName>
</protein>
<dbReference type="GO" id="GO:0016491">
    <property type="term" value="F:oxidoreductase activity"/>
    <property type="evidence" value="ECO:0007669"/>
    <property type="project" value="InterPro"/>
</dbReference>
<feature type="transmembrane region" description="Helical" evidence="1">
    <location>
        <begin position="89"/>
        <end position="113"/>
    </location>
</feature>
<reference evidence="3 4" key="1">
    <citation type="submission" date="2014-04" db="EMBL/GenBank/DDBJ databases">
        <authorList>
            <consortium name="DOE Joint Genome Institute"/>
            <person name="Kuo A."/>
            <person name="Tarkka M."/>
            <person name="Buscot F."/>
            <person name="Kohler A."/>
            <person name="Nagy L.G."/>
            <person name="Floudas D."/>
            <person name="Copeland A."/>
            <person name="Barry K.W."/>
            <person name="Cichocki N."/>
            <person name="Veneault-Fourrey C."/>
            <person name="LaButti K."/>
            <person name="Lindquist E.A."/>
            <person name="Lipzen A."/>
            <person name="Lundell T."/>
            <person name="Morin E."/>
            <person name="Murat C."/>
            <person name="Sun H."/>
            <person name="Tunlid A."/>
            <person name="Henrissat B."/>
            <person name="Grigoriev I.V."/>
            <person name="Hibbett D.S."/>
            <person name="Martin F."/>
            <person name="Nordberg H.P."/>
            <person name="Cantor M.N."/>
            <person name="Hua S.X."/>
        </authorList>
    </citation>
    <scope>NUCLEOTIDE SEQUENCE [LARGE SCALE GENOMIC DNA]</scope>
    <source>
        <strain evidence="3 4">F 1598</strain>
    </source>
</reference>
<name>A0A0C3F8X5_PILCF</name>
<dbReference type="InterPro" id="IPR012171">
    <property type="entry name" value="Fatty_acid_desaturase"/>
</dbReference>
<dbReference type="Proteomes" id="UP000054166">
    <property type="component" value="Unassembled WGS sequence"/>
</dbReference>
<evidence type="ECO:0000313" key="3">
    <source>
        <dbReference type="EMBL" id="KIM76151.1"/>
    </source>
</evidence>
<feature type="transmembrane region" description="Helical" evidence="1">
    <location>
        <begin position="274"/>
        <end position="293"/>
    </location>
</feature>
<dbReference type="InterPro" id="IPR005804">
    <property type="entry name" value="FA_desaturase_dom"/>
</dbReference>
<keyword evidence="1" id="KW-1133">Transmembrane helix</keyword>
<dbReference type="OrthoDB" id="1461976at2759"/>
<dbReference type="EMBL" id="KN833038">
    <property type="protein sequence ID" value="KIM76151.1"/>
    <property type="molecule type" value="Genomic_DNA"/>
</dbReference>
<gene>
    <name evidence="3" type="ORF">PILCRDRAFT_826662</name>
</gene>
<feature type="transmembrane region" description="Helical" evidence="1">
    <location>
        <begin position="125"/>
        <end position="146"/>
    </location>
</feature>
<evidence type="ECO:0000259" key="2">
    <source>
        <dbReference type="Pfam" id="PF00487"/>
    </source>
</evidence>
<sequence>MNMGNSVKLSKPSYSEVGLPEFSPMIVPMNEIRRAIPPHLFKRDTIRSLLYLLRDLTMAAIVWRVATYIDPCFHRTDVRGVLTGPIAELGRWGAWCIYWWFQGLIFTGIWVIGHECGHGAFSPHAWLNDIIGFATHSFLWTPYFSWRISHHRHHSNHASMERDEVYVPKTRTDLGISHKPNHEIEWDELFGDTPIYALYMLIRQQLLAFPAYLLFNVSGQKYYPAWTNHFDPNSILFQKSQRPLVLLSNFGLLLMAWSLIFASRTYGMLEVVKYYTIPWLCVTHWFVMITYLHHTDQSLPHYRGTTWNYQRGAAATIDRSFLGWKGRFFLHDVAHYHVIHHFFTKIPWYNCEEATRHFKTVIGEHYCYDDKPVFKTLWDTYNAC</sequence>
<feature type="transmembrane region" description="Helical" evidence="1">
    <location>
        <begin position="244"/>
        <end position="262"/>
    </location>
</feature>
<dbReference type="AlphaFoldDB" id="A0A0C3F8X5"/>
<dbReference type="GO" id="GO:0006629">
    <property type="term" value="P:lipid metabolic process"/>
    <property type="evidence" value="ECO:0007669"/>
    <property type="project" value="InterPro"/>
</dbReference>
<dbReference type="InParanoid" id="A0A0C3F8X5"/>